<evidence type="ECO:0000259" key="2">
    <source>
        <dbReference type="Pfam" id="PF08729"/>
    </source>
</evidence>
<feature type="domain" description="Hpc2-related" evidence="2">
    <location>
        <begin position="166"/>
        <end position="214"/>
    </location>
</feature>
<name>A0A9P7G0P2_9AGAR</name>
<reference evidence="3" key="1">
    <citation type="submission" date="2021-02" db="EMBL/GenBank/DDBJ databases">
        <authorList>
            <person name="Nieuwenhuis M."/>
            <person name="Van De Peppel L.J.J."/>
        </authorList>
    </citation>
    <scope>NUCLEOTIDE SEQUENCE</scope>
    <source>
        <strain evidence="3">D49</strain>
    </source>
</reference>
<protein>
    <recommendedName>
        <fullName evidence="2">Hpc2-related domain-containing protein</fullName>
    </recommendedName>
</protein>
<comment type="caution">
    <text evidence="3">The sequence shown here is derived from an EMBL/GenBank/DDBJ whole genome shotgun (WGS) entry which is preliminary data.</text>
</comment>
<evidence type="ECO:0000313" key="3">
    <source>
        <dbReference type="EMBL" id="KAG5638695.1"/>
    </source>
</evidence>
<dbReference type="InterPro" id="IPR014840">
    <property type="entry name" value="HRD"/>
</dbReference>
<gene>
    <name evidence="3" type="ORF">H0H81_010920</name>
</gene>
<feature type="compositionally biased region" description="Polar residues" evidence="1">
    <location>
        <begin position="10"/>
        <end position="21"/>
    </location>
</feature>
<feature type="region of interest" description="Disordered" evidence="1">
    <location>
        <begin position="218"/>
        <end position="293"/>
    </location>
</feature>
<evidence type="ECO:0000313" key="4">
    <source>
        <dbReference type="Proteomes" id="UP000717328"/>
    </source>
</evidence>
<dbReference type="OrthoDB" id="3066033at2759"/>
<dbReference type="Pfam" id="PF08729">
    <property type="entry name" value="HUN"/>
    <property type="match status" value="1"/>
</dbReference>
<feature type="compositionally biased region" description="Low complexity" evidence="1">
    <location>
        <begin position="22"/>
        <end position="34"/>
    </location>
</feature>
<dbReference type="Proteomes" id="UP000717328">
    <property type="component" value="Unassembled WGS sequence"/>
</dbReference>
<reference evidence="3" key="2">
    <citation type="submission" date="2021-10" db="EMBL/GenBank/DDBJ databases">
        <title>Phylogenomics reveals ancestral predisposition of the termite-cultivated fungus Termitomyces towards a domesticated lifestyle.</title>
        <authorList>
            <person name="Auxier B."/>
            <person name="Grum-Grzhimaylo A."/>
            <person name="Cardenas M.E."/>
            <person name="Lodge J.D."/>
            <person name="Laessoe T."/>
            <person name="Pedersen O."/>
            <person name="Smith M.E."/>
            <person name="Kuyper T.W."/>
            <person name="Franco-Molano E.A."/>
            <person name="Baroni T.J."/>
            <person name="Aanen D.K."/>
        </authorList>
    </citation>
    <scope>NUCLEOTIDE SEQUENCE</scope>
    <source>
        <strain evidence="3">D49</strain>
    </source>
</reference>
<feature type="region of interest" description="Disordered" evidence="1">
    <location>
        <begin position="1"/>
        <end position="104"/>
    </location>
</feature>
<proteinExistence type="predicted"/>
<keyword evidence="4" id="KW-1185">Reference proteome</keyword>
<accession>A0A9P7G0P2</accession>
<feature type="compositionally biased region" description="Pro residues" evidence="1">
    <location>
        <begin position="90"/>
        <end position="101"/>
    </location>
</feature>
<feature type="region of interest" description="Disordered" evidence="1">
    <location>
        <begin position="124"/>
        <end position="187"/>
    </location>
</feature>
<organism evidence="3 4">
    <name type="scientific">Sphagnurus paluster</name>
    <dbReference type="NCBI Taxonomy" id="117069"/>
    <lineage>
        <taxon>Eukaryota</taxon>
        <taxon>Fungi</taxon>
        <taxon>Dikarya</taxon>
        <taxon>Basidiomycota</taxon>
        <taxon>Agaricomycotina</taxon>
        <taxon>Agaricomycetes</taxon>
        <taxon>Agaricomycetidae</taxon>
        <taxon>Agaricales</taxon>
        <taxon>Tricholomatineae</taxon>
        <taxon>Lyophyllaceae</taxon>
        <taxon>Sphagnurus</taxon>
    </lineage>
</organism>
<dbReference type="AlphaFoldDB" id="A0A9P7G0P2"/>
<feature type="compositionally biased region" description="Polar residues" evidence="1">
    <location>
        <begin position="62"/>
        <end position="77"/>
    </location>
</feature>
<sequence length="322" mass="33707">MDVEMGFGDASSSPSHVTNPPRSSSASASSRQSSVVHLGTNLYPSVVLDSEDSGTTPPSPQAPTVTASANLKPTSSAKPRSTKPKARSPSPSPPPAPPPAPLQTIRLEIKLGGPDNYAVDIADIARATGQRPPTPIRVISATTHSDSDDDDDQKGATSSKEDKAKSKKKKKKNPTFEHYDTSDPFIDDSELAIDERTYFAQTKQQGFYVSSGEVALLKDKTPKKPKSKNPLLSSVGVGGKKGLSMSAPVPGASKKPAANGAGSKEQPVPIASGSISEDENKPPGAGVYTVGDPRVGEKRKRYVTVIEGGKKRKVVDVVSPTS</sequence>
<dbReference type="EMBL" id="JABCKI010005749">
    <property type="protein sequence ID" value="KAG5638695.1"/>
    <property type="molecule type" value="Genomic_DNA"/>
</dbReference>
<evidence type="ECO:0000256" key="1">
    <source>
        <dbReference type="SAM" id="MobiDB-lite"/>
    </source>
</evidence>